<dbReference type="AlphaFoldDB" id="A0A1G2DEL3"/>
<feature type="transmembrane region" description="Helical" evidence="1">
    <location>
        <begin position="9"/>
        <end position="27"/>
    </location>
</feature>
<feature type="transmembrane region" description="Helical" evidence="1">
    <location>
        <begin position="96"/>
        <end position="112"/>
    </location>
</feature>
<evidence type="ECO:0000313" key="3">
    <source>
        <dbReference type="Proteomes" id="UP000178636"/>
    </source>
</evidence>
<organism evidence="2 3">
    <name type="scientific">Candidatus Lloydbacteria bacterium RIFCSPHIGHO2_02_FULL_54_17</name>
    <dbReference type="NCBI Taxonomy" id="1798664"/>
    <lineage>
        <taxon>Bacteria</taxon>
        <taxon>Candidatus Lloydiibacteriota</taxon>
    </lineage>
</organism>
<feature type="transmembrane region" description="Helical" evidence="1">
    <location>
        <begin position="39"/>
        <end position="58"/>
    </location>
</feature>
<feature type="transmembrane region" description="Helical" evidence="1">
    <location>
        <begin position="70"/>
        <end position="90"/>
    </location>
</feature>
<evidence type="ECO:0000313" key="2">
    <source>
        <dbReference type="EMBL" id="OGZ12087.1"/>
    </source>
</evidence>
<proteinExistence type="predicted"/>
<dbReference type="EMBL" id="MHLO01000024">
    <property type="protein sequence ID" value="OGZ12087.1"/>
    <property type="molecule type" value="Genomic_DNA"/>
</dbReference>
<comment type="caution">
    <text evidence="2">The sequence shown here is derived from an EMBL/GenBank/DDBJ whole genome shotgun (WGS) entry which is preliminary data.</text>
</comment>
<feature type="transmembrane region" description="Helical" evidence="1">
    <location>
        <begin position="119"/>
        <end position="137"/>
    </location>
</feature>
<reference evidence="2 3" key="1">
    <citation type="journal article" date="2016" name="Nat. Commun.">
        <title>Thousands of microbial genomes shed light on interconnected biogeochemical processes in an aquifer system.</title>
        <authorList>
            <person name="Anantharaman K."/>
            <person name="Brown C.T."/>
            <person name="Hug L.A."/>
            <person name="Sharon I."/>
            <person name="Castelle C.J."/>
            <person name="Probst A.J."/>
            <person name="Thomas B.C."/>
            <person name="Singh A."/>
            <person name="Wilkins M.J."/>
            <person name="Karaoz U."/>
            <person name="Brodie E.L."/>
            <person name="Williams K.H."/>
            <person name="Hubbard S.S."/>
            <person name="Banfield J.F."/>
        </authorList>
    </citation>
    <scope>NUCLEOTIDE SEQUENCE [LARGE SCALE GENOMIC DNA]</scope>
</reference>
<keyword evidence="1" id="KW-0812">Transmembrane</keyword>
<protein>
    <submittedName>
        <fullName evidence="2">Uncharacterized protein</fullName>
    </submittedName>
</protein>
<feature type="transmembrane region" description="Helical" evidence="1">
    <location>
        <begin position="174"/>
        <end position="192"/>
    </location>
</feature>
<dbReference type="Proteomes" id="UP000178636">
    <property type="component" value="Unassembled WGS sequence"/>
</dbReference>
<sequence>MRSETLSRALVAIAMLSSITGFALYNWKTFAGDASPNITSWFLWGTITVLNFTSYKAMSGDWVKSALPTTNSLLCVTTFFFALFFGKAGALGEYDIAVLTTGVIAAIVWWWFRSSRRANLLVQVALSVAFIPTFISVTGDPGSEIAFSWFLWANCFFFQTLVVVLRWKKEWAELVYPVSGFGLHLAVGVLALT</sequence>
<accession>A0A1G2DEL3</accession>
<keyword evidence="1" id="KW-1133">Transmembrane helix</keyword>
<gene>
    <name evidence="2" type="ORF">A3C93_03220</name>
</gene>
<evidence type="ECO:0000256" key="1">
    <source>
        <dbReference type="SAM" id="Phobius"/>
    </source>
</evidence>
<keyword evidence="1" id="KW-0472">Membrane</keyword>
<feature type="transmembrane region" description="Helical" evidence="1">
    <location>
        <begin position="149"/>
        <end position="167"/>
    </location>
</feature>
<name>A0A1G2DEL3_9BACT</name>